<evidence type="ECO:0000313" key="2">
    <source>
        <dbReference type="EMBL" id="NIH52965.1"/>
    </source>
</evidence>
<dbReference type="Proteomes" id="UP000541033">
    <property type="component" value="Unassembled WGS sequence"/>
</dbReference>
<proteinExistence type="predicted"/>
<dbReference type="AlphaFoldDB" id="A0A7X5QZN1"/>
<evidence type="ECO:0000313" key="3">
    <source>
        <dbReference type="Proteomes" id="UP000541033"/>
    </source>
</evidence>
<feature type="transmembrane region" description="Helical" evidence="1">
    <location>
        <begin position="193"/>
        <end position="213"/>
    </location>
</feature>
<keyword evidence="1" id="KW-1133">Transmembrane helix</keyword>
<keyword evidence="1" id="KW-0812">Transmembrane</keyword>
<dbReference type="PANTHER" id="PTHR40761:SF1">
    <property type="entry name" value="CONSERVED INTEGRAL MEMBRANE ALANINE VALINE AND LEUCINE RICH PROTEIN-RELATED"/>
    <property type="match status" value="1"/>
</dbReference>
<dbReference type="PANTHER" id="PTHR40761">
    <property type="entry name" value="CONSERVED INTEGRAL MEMBRANE ALANINE VALINE AND LEUCINE RICH PROTEIN-RELATED"/>
    <property type="match status" value="1"/>
</dbReference>
<feature type="transmembrane region" description="Helical" evidence="1">
    <location>
        <begin position="152"/>
        <end position="173"/>
    </location>
</feature>
<keyword evidence="3" id="KW-1185">Reference proteome</keyword>
<feature type="transmembrane region" description="Helical" evidence="1">
    <location>
        <begin position="125"/>
        <end position="145"/>
    </location>
</feature>
<sequence>MSAFILALGNLGQSRGIKRATEKPSSTTPLLGLIHTRSWLGGTALIGLAMLLQMGSLALAPLILVQPLGVAALVFTVILTTRASGKRIAPDVRNAIFIVLGGVALYVIVAASVSKQKAIGNQQLVWILGILAAVLILSLVVFLIGKTKKLPPFTFVILGGIYSGFIATLGKTVILRVEAMFKGGVGGADSGSWLTLLCIVAISIASALSIVYVQYSHTCNSPDIVIAGLTIVDPSVAVLLGITILHEAAGAPAWSIVVLLIAGIIAFSGVLKLATAEAKVDS</sequence>
<organism evidence="2 3">
    <name type="scientific">Lysinibacter cavernae</name>
    <dbReference type="NCBI Taxonomy" id="1640652"/>
    <lineage>
        <taxon>Bacteria</taxon>
        <taxon>Bacillati</taxon>
        <taxon>Actinomycetota</taxon>
        <taxon>Actinomycetes</taxon>
        <taxon>Micrococcales</taxon>
        <taxon>Microbacteriaceae</taxon>
        <taxon>Lysinibacter</taxon>
    </lineage>
</organism>
<keyword evidence="1" id="KW-0472">Membrane</keyword>
<dbReference type="EMBL" id="JAAMOX010000001">
    <property type="protein sequence ID" value="NIH52965.1"/>
    <property type="molecule type" value="Genomic_DNA"/>
</dbReference>
<protein>
    <submittedName>
        <fullName evidence="2">Drug/metabolite transporter (DMT)-like permease</fullName>
    </submittedName>
</protein>
<feature type="transmembrane region" description="Helical" evidence="1">
    <location>
        <begin position="225"/>
        <end position="245"/>
    </location>
</feature>
<comment type="caution">
    <text evidence="2">The sequence shown here is derived from an EMBL/GenBank/DDBJ whole genome shotgun (WGS) entry which is preliminary data.</text>
</comment>
<feature type="transmembrane region" description="Helical" evidence="1">
    <location>
        <begin position="251"/>
        <end position="274"/>
    </location>
</feature>
<gene>
    <name evidence="2" type="ORF">FHX76_000833</name>
</gene>
<name>A0A7X5QZN1_9MICO</name>
<accession>A0A7X5QZN1</accession>
<feature type="transmembrane region" description="Helical" evidence="1">
    <location>
        <begin position="58"/>
        <end position="80"/>
    </location>
</feature>
<reference evidence="2 3" key="1">
    <citation type="submission" date="2020-02" db="EMBL/GenBank/DDBJ databases">
        <title>Sequencing the genomes of 1000 actinobacteria strains.</title>
        <authorList>
            <person name="Klenk H.-P."/>
        </authorList>
    </citation>
    <scope>NUCLEOTIDE SEQUENCE [LARGE SCALE GENOMIC DNA]</scope>
    <source>
        <strain evidence="2 3">DSM 27960</strain>
    </source>
</reference>
<evidence type="ECO:0000256" key="1">
    <source>
        <dbReference type="SAM" id="Phobius"/>
    </source>
</evidence>
<feature type="transmembrane region" description="Helical" evidence="1">
    <location>
        <begin position="92"/>
        <end position="113"/>
    </location>
</feature>
<dbReference type="NCBIfam" id="NF038012">
    <property type="entry name" value="DMT_1"/>
    <property type="match status" value="1"/>
</dbReference>